<keyword evidence="6" id="KW-1185">Reference proteome</keyword>
<evidence type="ECO:0000313" key="5">
    <source>
        <dbReference type="EMBL" id="KAK4354058.1"/>
    </source>
</evidence>
<gene>
    <name evidence="5" type="ORF">RND71_026252</name>
</gene>
<dbReference type="Pfam" id="PF23247">
    <property type="entry name" value="LRR_RPS2"/>
    <property type="match status" value="1"/>
</dbReference>
<dbReference type="InterPro" id="IPR032675">
    <property type="entry name" value="LRR_dom_sf"/>
</dbReference>
<accession>A0AAE1RLW9</accession>
<dbReference type="EMBL" id="JAVYJV010000014">
    <property type="protein sequence ID" value="KAK4354058.1"/>
    <property type="molecule type" value="Genomic_DNA"/>
</dbReference>
<dbReference type="Pfam" id="PF25019">
    <property type="entry name" value="LRR_R13L1-DRL21"/>
    <property type="match status" value="1"/>
</dbReference>
<keyword evidence="1" id="KW-0433">Leucine-rich repeat</keyword>
<dbReference type="PANTHER" id="PTHR36766">
    <property type="entry name" value="PLANT BROAD-SPECTRUM MILDEW RESISTANCE PROTEIN RPW8"/>
    <property type="match status" value="1"/>
</dbReference>
<feature type="domain" description="R13L1/DRL21-like LRR repeat region" evidence="4">
    <location>
        <begin position="3"/>
        <end position="67"/>
    </location>
</feature>
<keyword evidence="2" id="KW-0611">Plant defense</keyword>
<feature type="domain" description="Disease resistance protein At4g27190-like leucine-rich repeats" evidence="3">
    <location>
        <begin position="169"/>
        <end position="306"/>
    </location>
</feature>
<evidence type="ECO:0000256" key="2">
    <source>
        <dbReference type="ARBA" id="ARBA00022821"/>
    </source>
</evidence>
<evidence type="ECO:0000256" key="1">
    <source>
        <dbReference type="ARBA" id="ARBA00022614"/>
    </source>
</evidence>
<dbReference type="GO" id="GO:0006952">
    <property type="term" value="P:defense response"/>
    <property type="evidence" value="ECO:0007669"/>
    <property type="project" value="UniProtKB-KW"/>
</dbReference>
<proteinExistence type="predicted"/>
<dbReference type="PANTHER" id="PTHR36766:SF40">
    <property type="entry name" value="DISEASE RESISTANCE PROTEIN RGA3"/>
    <property type="match status" value="1"/>
</dbReference>
<organism evidence="5 6">
    <name type="scientific">Anisodus tanguticus</name>
    <dbReference type="NCBI Taxonomy" id="243964"/>
    <lineage>
        <taxon>Eukaryota</taxon>
        <taxon>Viridiplantae</taxon>
        <taxon>Streptophyta</taxon>
        <taxon>Embryophyta</taxon>
        <taxon>Tracheophyta</taxon>
        <taxon>Spermatophyta</taxon>
        <taxon>Magnoliopsida</taxon>
        <taxon>eudicotyledons</taxon>
        <taxon>Gunneridae</taxon>
        <taxon>Pentapetalae</taxon>
        <taxon>asterids</taxon>
        <taxon>lamiids</taxon>
        <taxon>Solanales</taxon>
        <taxon>Solanaceae</taxon>
        <taxon>Solanoideae</taxon>
        <taxon>Hyoscyameae</taxon>
        <taxon>Anisodus</taxon>
    </lineage>
</organism>
<evidence type="ECO:0000313" key="6">
    <source>
        <dbReference type="Proteomes" id="UP001291623"/>
    </source>
</evidence>
<dbReference type="InterPro" id="IPR056789">
    <property type="entry name" value="LRR_R13L1-DRL21"/>
</dbReference>
<reference evidence="5" key="1">
    <citation type="submission" date="2023-12" db="EMBL/GenBank/DDBJ databases">
        <title>Genome assembly of Anisodus tanguticus.</title>
        <authorList>
            <person name="Wang Y.-J."/>
        </authorList>
    </citation>
    <scope>NUCLEOTIDE SEQUENCE</scope>
    <source>
        <strain evidence="5">KB-2021</strain>
        <tissue evidence="5">Leaf</tissue>
    </source>
</reference>
<name>A0AAE1RLW9_9SOLA</name>
<dbReference type="AlphaFoldDB" id="A0AAE1RLW9"/>
<evidence type="ECO:0000259" key="3">
    <source>
        <dbReference type="Pfam" id="PF23247"/>
    </source>
</evidence>
<dbReference type="InterPro" id="IPR057135">
    <property type="entry name" value="At4g27190-like_LRR"/>
</dbReference>
<sequence>MATDVLELLRPHQNIEKVTIKGYGGTQLPTWIGNPSFYKLVSLSLSNCKGCRILPSLETLTFTEMLEWEDWLFGCDGDREAFSIVLEIHLECPKLRGKLHDVLHCLVKLVIYECQQLDSSLPRLPELHELELRRCNIRLISNPREVTKLASLQLYNLSNEYLPESFLQNLTTVERLIISGCFELLHLSRNKNELQYLTSLRRLVIRNCDLLVSLFEDGQKLPHGLEYVELHSCHNLQKLPSLLHTLTSLEEVINTDCPRLESFARKIFPSNLKGLAIQGCSVESLPESMMNKISYLEYLSLTIEKCLNLEFLHEGIMHSSNTSLQVLEIFDCSSISSFPGGQLPKTLKTLTVWNCFNLEALHDIRTETMFLESLRVGNCTNLKNLPHGLHKLLNLNYLEVDGCHGIECFPEEGLPQNLTKVLILDCENMKSLPKWMQNLTSLEELQLSNCPSITSFPEGGFPTNLVSLDVKDCKNLMTMSEWGLHRLASLRRLTIHGISSNLSTFPERLLPSTLETLDIIKLSNLESLSLDAKSHFT</sequence>
<evidence type="ECO:0000259" key="4">
    <source>
        <dbReference type="Pfam" id="PF25019"/>
    </source>
</evidence>
<protein>
    <submittedName>
        <fullName evidence="5">Uncharacterized protein</fullName>
    </submittedName>
</protein>
<dbReference type="SUPFAM" id="SSF52047">
    <property type="entry name" value="RNI-like"/>
    <property type="match status" value="1"/>
</dbReference>
<dbReference type="Proteomes" id="UP001291623">
    <property type="component" value="Unassembled WGS sequence"/>
</dbReference>
<comment type="caution">
    <text evidence="5">The sequence shown here is derived from an EMBL/GenBank/DDBJ whole genome shotgun (WGS) entry which is preliminary data.</text>
</comment>
<dbReference type="Gene3D" id="3.80.10.10">
    <property type="entry name" value="Ribonuclease Inhibitor"/>
    <property type="match status" value="3"/>
</dbReference>